<feature type="transmembrane region" description="Helical" evidence="1">
    <location>
        <begin position="43"/>
        <end position="60"/>
    </location>
</feature>
<keyword evidence="3" id="KW-0406">Ion transport</keyword>
<feature type="transmembrane region" description="Helical" evidence="1">
    <location>
        <begin position="125"/>
        <end position="146"/>
    </location>
</feature>
<feature type="transmembrane region" description="Helical" evidence="1">
    <location>
        <begin position="94"/>
        <end position="113"/>
    </location>
</feature>
<organism evidence="3 4">
    <name type="scientific">Reyranella humidisoli</name>
    <dbReference type="NCBI Taxonomy" id="2849149"/>
    <lineage>
        <taxon>Bacteria</taxon>
        <taxon>Pseudomonadati</taxon>
        <taxon>Pseudomonadota</taxon>
        <taxon>Alphaproteobacteria</taxon>
        <taxon>Hyphomicrobiales</taxon>
        <taxon>Reyranellaceae</taxon>
        <taxon>Reyranella</taxon>
    </lineage>
</organism>
<accession>A0ABS6IK53</accession>
<dbReference type="RefSeq" id="WP_216959447.1">
    <property type="nucleotide sequence ID" value="NZ_JAHOPB010000001.1"/>
</dbReference>
<proteinExistence type="predicted"/>
<keyword evidence="4" id="KW-1185">Reference proteome</keyword>
<dbReference type="GO" id="GO:0034220">
    <property type="term" value="P:monoatomic ion transmembrane transport"/>
    <property type="evidence" value="ECO:0007669"/>
    <property type="project" value="UniProtKB-KW"/>
</dbReference>
<dbReference type="InterPro" id="IPR013099">
    <property type="entry name" value="K_chnl_dom"/>
</dbReference>
<name>A0ABS6IK53_9HYPH</name>
<keyword evidence="1" id="KW-1133">Transmembrane helix</keyword>
<evidence type="ECO:0000256" key="1">
    <source>
        <dbReference type="SAM" id="Phobius"/>
    </source>
</evidence>
<evidence type="ECO:0000259" key="2">
    <source>
        <dbReference type="Pfam" id="PF07885"/>
    </source>
</evidence>
<dbReference type="Proteomes" id="UP000727907">
    <property type="component" value="Unassembled WGS sequence"/>
</dbReference>
<keyword evidence="3" id="KW-0407">Ion channel</keyword>
<dbReference type="EMBL" id="JAHOPB010000001">
    <property type="protein sequence ID" value="MBU8874249.1"/>
    <property type="molecule type" value="Genomic_DNA"/>
</dbReference>
<protein>
    <submittedName>
        <fullName evidence="3">Potassium channel family protein</fullName>
    </submittedName>
</protein>
<keyword evidence="1" id="KW-0472">Membrane</keyword>
<evidence type="ECO:0000313" key="3">
    <source>
        <dbReference type="EMBL" id="MBU8874249.1"/>
    </source>
</evidence>
<feature type="domain" description="Potassium channel" evidence="2">
    <location>
        <begin position="153"/>
        <end position="219"/>
    </location>
</feature>
<evidence type="ECO:0000313" key="4">
    <source>
        <dbReference type="Proteomes" id="UP000727907"/>
    </source>
</evidence>
<dbReference type="Pfam" id="PF07885">
    <property type="entry name" value="Ion_trans_2"/>
    <property type="match status" value="1"/>
</dbReference>
<feature type="transmembrane region" description="Helical" evidence="1">
    <location>
        <begin position="67"/>
        <end position="88"/>
    </location>
</feature>
<sequence length="227" mass="24628">MNRNRMLRRIAYVRRNRCSALVAALCLFTVLNPLLAGSAIGGSVLGVALFTVLVLAVWALRLERPVLWGLGVFGFITVDALIADRMGFGGLRPIALGSTAVFVGAITIALLRYVLDRRPITTDKVFGAVASYILIALSFASLFGFLQVFQPHAFHATIAHGSDGKLNWSDLMYFSFTVLTSTGFGEITPATPMARALIVIEQVLGVMYVAFLIARLANMYGSTKHSR</sequence>
<keyword evidence="1" id="KW-0812">Transmembrane</keyword>
<gene>
    <name evidence="3" type="ORF">KQ910_10775</name>
</gene>
<reference evidence="3 4" key="1">
    <citation type="submission" date="2021-06" db="EMBL/GenBank/DDBJ databases">
        <authorList>
            <person name="Lee D.H."/>
        </authorList>
    </citation>
    <scope>NUCLEOTIDE SEQUENCE [LARGE SCALE GENOMIC DNA]</scope>
    <source>
        <strain evidence="3 4">MMS21-HV4-11</strain>
    </source>
</reference>
<keyword evidence="3" id="KW-0813">Transport</keyword>
<comment type="caution">
    <text evidence="3">The sequence shown here is derived from an EMBL/GenBank/DDBJ whole genome shotgun (WGS) entry which is preliminary data.</text>
</comment>
<feature type="transmembrane region" description="Helical" evidence="1">
    <location>
        <begin position="196"/>
        <end position="217"/>
    </location>
</feature>